<proteinExistence type="predicted"/>
<organism evidence="2 3">
    <name type="scientific">Acetobacter indonesiensis</name>
    <dbReference type="NCBI Taxonomy" id="104101"/>
    <lineage>
        <taxon>Bacteria</taxon>
        <taxon>Pseudomonadati</taxon>
        <taxon>Pseudomonadota</taxon>
        <taxon>Alphaproteobacteria</taxon>
        <taxon>Acetobacterales</taxon>
        <taxon>Acetobacteraceae</taxon>
        <taxon>Acetobacter</taxon>
    </lineage>
</organism>
<name>A0A252AK92_9PROT</name>
<reference evidence="3" key="1">
    <citation type="submission" date="2014-06" db="EMBL/GenBank/DDBJ databases">
        <authorList>
            <person name="Winans N.J."/>
            <person name="Newell P.D."/>
            <person name="Douglas A.E."/>
        </authorList>
    </citation>
    <scope>NUCLEOTIDE SEQUENCE [LARGE SCALE GENOMIC DNA]</scope>
</reference>
<keyword evidence="1" id="KW-0812">Transmembrane</keyword>
<dbReference type="AlphaFoldDB" id="A0A252AK92"/>
<comment type="caution">
    <text evidence="2">The sequence shown here is derived from an EMBL/GenBank/DDBJ whole genome shotgun (WGS) entry which is preliminary data.</text>
</comment>
<dbReference type="Proteomes" id="UP000194641">
    <property type="component" value="Unassembled WGS sequence"/>
</dbReference>
<dbReference type="EMBL" id="JOPA01000060">
    <property type="protein sequence ID" value="OUI89995.1"/>
    <property type="molecule type" value="Genomic_DNA"/>
</dbReference>
<feature type="transmembrane region" description="Helical" evidence="1">
    <location>
        <begin position="36"/>
        <end position="56"/>
    </location>
</feature>
<gene>
    <name evidence="2" type="ORF">HK17_14980</name>
</gene>
<evidence type="ECO:0000256" key="1">
    <source>
        <dbReference type="SAM" id="Phobius"/>
    </source>
</evidence>
<keyword evidence="1" id="KW-1133">Transmembrane helix</keyword>
<evidence type="ECO:0000313" key="3">
    <source>
        <dbReference type="Proteomes" id="UP000194641"/>
    </source>
</evidence>
<accession>A0A252AK92</accession>
<keyword evidence="1" id="KW-0472">Membrane</keyword>
<protein>
    <submittedName>
        <fullName evidence="2">Uncharacterized protein</fullName>
    </submittedName>
</protein>
<sequence length="61" mass="6963">MSVLRFIRRIWLTELLLVVAMLSWVGWFLTDGKESHAFLNLATLTGWPALGLSFLLDKFAP</sequence>
<feature type="transmembrane region" description="Helical" evidence="1">
    <location>
        <begin position="12"/>
        <end position="30"/>
    </location>
</feature>
<evidence type="ECO:0000313" key="2">
    <source>
        <dbReference type="EMBL" id="OUI89995.1"/>
    </source>
</evidence>